<dbReference type="AlphaFoldDB" id="A0A428PVC4"/>
<evidence type="ECO:0000313" key="4">
    <source>
        <dbReference type="Proteomes" id="UP000288168"/>
    </source>
</evidence>
<protein>
    <submittedName>
        <fullName evidence="3">Uncharacterized protein</fullName>
    </submittedName>
</protein>
<evidence type="ECO:0000313" key="3">
    <source>
        <dbReference type="EMBL" id="RSL56968.1"/>
    </source>
</evidence>
<keyword evidence="4" id="KW-1185">Reference proteome</keyword>
<name>A0A428PVC4_9HYPO</name>
<gene>
    <name evidence="3" type="ORF">CEP54_008546</name>
</gene>
<feature type="compositionally biased region" description="Polar residues" evidence="1">
    <location>
        <begin position="124"/>
        <end position="137"/>
    </location>
</feature>
<dbReference type="EMBL" id="NKCI01000086">
    <property type="protein sequence ID" value="RSL56968.1"/>
    <property type="molecule type" value="Genomic_DNA"/>
</dbReference>
<feature type="transmembrane region" description="Helical" evidence="2">
    <location>
        <begin position="53"/>
        <end position="73"/>
    </location>
</feature>
<keyword evidence="2" id="KW-0812">Transmembrane</keyword>
<proteinExistence type="predicted"/>
<organism evidence="3 4">
    <name type="scientific">Fusarium duplospermum</name>
    <dbReference type="NCBI Taxonomy" id="1325734"/>
    <lineage>
        <taxon>Eukaryota</taxon>
        <taxon>Fungi</taxon>
        <taxon>Dikarya</taxon>
        <taxon>Ascomycota</taxon>
        <taxon>Pezizomycotina</taxon>
        <taxon>Sordariomycetes</taxon>
        <taxon>Hypocreomycetidae</taxon>
        <taxon>Hypocreales</taxon>
        <taxon>Nectriaceae</taxon>
        <taxon>Fusarium</taxon>
        <taxon>Fusarium solani species complex</taxon>
    </lineage>
</organism>
<evidence type="ECO:0000256" key="2">
    <source>
        <dbReference type="SAM" id="Phobius"/>
    </source>
</evidence>
<sequence length="144" mass="16239">MDNDSKLEWKTFSQNGTTRNDLHRELVGRVDIDENHVPGEAPSMYGLRGKNPFVGSMSAFGTIFGIGPYLVFLHVSQVFEVAFPFLEAVPHPFETPVSREIVVPFFHGRAARFEEGEARLQLYESSANQDTKTTHGLTNRDKVR</sequence>
<reference evidence="3 4" key="1">
    <citation type="submission" date="2017-06" db="EMBL/GenBank/DDBJ databases">
        <title>Comparative genomic analysis of Ambrosia Fusariam Clade fungi.</title>
        <authorList>
            <person name="Stajich J.E."/>
            <person name="Carrillo J."/>
            <person name="Kijimoto T."/>
            <person name="Eskalen A."/>
            <person name="O'Donnell K."/>
            <person name="Kasson M."/>
        </authorList>
    </citation>
    <scope>NUCLEOTIDE SEQUENCE [LARGE SCALE GENOMIC DNA]</scope>
    <source>
        <strain evidence="3 4">NRRL62584</strain>
    </source>
</reference>
<keyword evidence="2" id="KW-0472">Membrane</keyword>
<feature type="region of interest" description="Disordered" evidence="1">
    <location>
        <begin position="124"/>
        <end position="144"/>
    </location>
</feature>
<keyword evidence="2" id="KW-1133">Transmembrane helix</keyword>
<evidence type="ECO:0000256" key="1">
    <source>
        <dbReference type="SAM" id="MobiDB-lite"/>
    </source>
</evidence>
<comment type="caution">
    <text evidence="3">The sequence shown here is derived from an EMBL/GenBank/DDBJ whole genome shotgun (WGS) entry which is preliminary data.</text>
</comment>
<accession>A0A428PVC4</accession>
<dbReference type="Proteomes" id="UP000288168">
    <property type="component" value="Unassembled WGS sequence"/>
</dbReference>